<proteinExistence type="predicted"/>
<feature type="transmembrane region" description="Helical" evidence="1">
    <location>
        <begin position="125"/>
        <end position="141"/>
    </location>
</feature>
<dbReference type="RefSeq" id="WP_189058598.1">
    <property type="nucleotide sequence ID" value="NZ_BMOR01000021.1"/>
</dbReference>
<protein>
    <submittedName>
        <fullName evidence="2">Uncharacterized protein</fullName>
    </submittedName>
</protein>
<feature type="transmembrane region" description="Helical" evidence="1">
    <location>
        <begin position="161"/>
        <end position="179"/>
    </location>
</feature>
<dbReference type="EMBL" id="BMOR01000021">
    <property type="protein sequence ID" value="GGN44109.1"/>
    <property type="molecule type" value="Genomic_DNA"/>
</dbReference>
<dbReference type="Proteomes" id="UP000645517">
    <property type="component" value="Unassembled WGS sequence"/>
</dbReference>
<accession>A0ABQ2JCA1</accession>
<gene>
    <name evidence="2" type="ORF">GCM10010842_32270</name>
</gene>
<feature type="transmembrane region" description="Helical" evidence="1">
    <location>
        <begin position="41"/>
        <end position="62"/>
    </location>
</feature>
<evidence type="ECO:0000256" key="1">
    <source>
        <dbReference type="SAM" id="Phobius"/>
    </source>
</evidence>
<keyword evidence="1" id="KW-0472">Membrane</keyword>
<feature type="transmembrane region" description="Helical" evidence="1">
    <location>
        <begin position="96"/>
        <end position="113"/>
    </location>
</feature>
<feature type="transmembrane region" description="Helical" evidence="1">
    <location>
        <begin position="74"/>
        <end position="90"/>
    </location>
</feature>
<keyword evidence="1" id="KW-0812">Transmembrane</keyword>
<organism evidence="2 3">
    <name type="scientific">Deinococcus daejeonensis</name>
    <dbReference type="NCBI Taxonomy" id="1007098"/>
    <lineage>
        <taxon>Bacteria</taxon>
        <taxon>Thermotogati</taxon>
        <taxon>Deinococcota</taxon>
        <taxon>Deinococci</taxon>
        <taxon>Deinococcales</taxon>
        <taxon>Deinococcaceae</taxon>
        <taxon>Deinococcus</taxon>
    </lineage>
</organism>
<name>A0ABQ2JCA1_9DEIO</name>
<evidence type="ECO:0000313" key="2">
    <source>
        <dbReference type="EMBL" id="GGN44109.1"/>
    </source>
</evidence>
<evidence type="ECO:0000313" key="3">
    <source>
        <dbReference type="Proteomes" id="UP000645517"/>
    </source>
</evidence>
<sequence>MPPELDAETKARIEAEEAYRAQVRRALPTPPTQHPSLWRGIAGNALLGLSPFLPMMTVPILGPINLIGAGNRDGILLVGLALLGFILTFAARAWLLFSGLCAAALSVLIFLNMRGASGVSPLMEMSWGWVVLIAGLVLIFWSALSTPARPVSAAEDARDTLIMRILIGVILLLVAVFLFL</sequence>
<keyword evidence="3" id="KW-1185">Reference proteome</keyword>
<comment type="caution">
    <text evidence="2">The sequence shown here is derived from an EMBL/GenBank/DDBJ whole genome shotgun (WGS) entry which is preliminary data.</text>
</comment>
<keyword evidence="1" id="KW-1133">Transmembrane helix</keyword>
<reference evidence="3" key="1">
    <citation type="journal article" date="2019" name="Int. J. Syst. Evol. Microbiol.">
        <title>The Global Catalogue of Microorganisms (GCM) 10K type strain sequencing project: providing services to taxonomists for standard genome sequencing and annotation.</title>
        <authorList>
            <consortium name="The Broad Institute Genomics Platform"/>
            <consortium name="The Broad Institute Genome Sequencing Center for Infectious Disease"/>
            <person name="Wu L."/>
            <person name="Ma J."/>
        </authorList>
    </citation>
    <scope>NUCLEOTIDE SEQUENCE [LARGE SCALE GENOMIC DNA]</scope>
    <source>
        <strain evidence="3">JCM 16918</strain>
    </source>
</reference>